<gene>
    <name evidence="3" type="ORF">GC097_26480</name>
</gene>
<feature type="transmembrane region" description="Helical" evidence="1">
    <location>
        <begin position="234"/>
        <end position="252"/>
    </location>
</feature>
<feature type="transmembrane region" description="Helical" evidence="1">
    <location>
        <begin position="144"/>
        <end position="162"/>
    </location>
</feature>
<feature type="transmembrane region" description="Helical" evidence="1">
    <location>
        <begin position="103"/>
        <end position="124"/>
    </location>
</feature>
<feature type="transmembrane region" description="Helical" evidence="1">
    <location>
        <begin position="73"/>
        <end position="94"/>
    </location>
</feature>
<organism evidence="3 4">
    <name type="scientific">Paenibacillus planticolens</name>
    <dbReference type="NCBI Taxonomy" id="2654976"/>
    <lineage>
        <taxon>Bacteria</taxon>
        <taxon>Bacillati</taxon>
        <taxon>Bacillota</taxon>
        <taxon>Bacilli</taxon>
        <taxon>Bacillales</taxon>
        <taxon>Paenibacillaceae</taxon>
        <taxon>Paenibacillus</taxon>
    </lineage>
</organism>
<dbReference type="PANTHER" id="PTHR42736:SF1">
    <property type="entry name" value="PROTEIN-GLUTAMINE GAMMA-GLUTAMYLTRANSFERASE"/>
    <property type="match status" value="1"/>
</dbReference>
<proteinExistence type="predicted"/>
<feature type="transmembrane region" description="Helical" evidence="1">
    <location>
        <begin position="650"/>
        <end position="676"/>
    </location>
</feature>
<evidence type="ECO:0000313" key="3">
    <source>
        <dbReference type="EMBL" id="NOV03556.1"/>
    </source>
</evidence>
<evidence type="ECO:0000256" key="1">
    <source>
        <dbReference type="SAM" id="Phobius"/>
    </source>
</evidence>
<comment type="caution">
    <text evidence="3">The sequence shown here is derived from an EMBL/GenBank/DDBJ whole genome shotgun (WGS) entry which is preliminary data.</text>
</comment>
<sequence>MTGSKRFAHKVIWGMRSVSYRTCLTCWEGRNGMLNSFWKGFLFKDWEQRATAILTGIFLYQFVIWIMKEDGLWLPETVAFVTWTLSLTAATYLIPHLRRAWRVLIQFVLVIGLHLIGMGYHYAAVKVTTWKSALKWIALNAGQLEPYIWFSLVAWLAYLFAMWSVTSRLRVFVLIAVSILFFAIRDSFSTIFLWPQVAMVIFCGFSLLMVRHFAKLKKRAPVIWETITDYPSSILLPIGLIVGIISLVGLFAPTVDPVLTDPYTAYKVSRGEPVPLLGKGVSVAASAADSSSGYSRDDSHLGGGFQFDYTPVMTVETSKRTYFRGETRAQYNGKGWELSATEKKLPVNRVNLNTLPLDPRFDLSLLKTQEVKQTVVMQREEVFPVLFGGYAIQRLVEVNQGENPFQRILWSPRQSELRFASKTSYPKEYAIISEEPILDVEQLREVNVDYTNKPEWAEYLQVPADLPDRVKQLALDITKSATNSYDKAKLIEAYLSEHFPYTNTPDESKGKSKDFVDRFLFEIKQGYCDYYSTSMAVLARSIGLPTRWVKGYSSGASPVPDQIREFGILSQLGEDIDRDAAGTYTVRNSDAHSWVEVYFEGFGWIAFEPTSGFTLPNVFPEKTPPPVDLSTESDPVTLPEETVQPPSFTWLWLTLSGIGIAAVAAAGAVFFFRSAYLREWRKRRKQLKAVNFNQKIIVEFEKLLRMSRRKGYTRLEHETMREATARWSSQSKWMKNDLETVLELFERAKYSQAVSSEADYQTVSQSISKLKEQMK</sequence>
<protein>
    <submittedName>
        <fullName evidence="3">DUF4129 domain-containing protein</fullName>
    </submittedName>
</protein>
<dbReference type="Pfam" id="PF01841">
    <property type="entry name" value="Transglut_core"/>
    <property type="match status" value="1"/>
</dbReference>
<keyword evidence="1" id="KW-0472">Membrane</keyword>
<dbReference type="EMBL" id="WHNZ01000061">
    <property type="protein sequence ID" value="NOV03556.1"/>
    <property type="molecule type" value="Genomic_DNA"/>
</dbReference>
<feature type="domain" description="Transglutaminase-like" evidence="2">
    <location>
        <begin position="520"/>
        <end position="611"/>
    </location>
</feature>
<feature type="transmembrane region" description="Helical" evidence="1">
    <location>
        <begin position="50"/>
        <end position="67"/>
    </location>
</feature>
<dbReference type="SMART" id="SM00460">
    <property type="entry name" value="TGc"/>
    <property type="match status" value="1"/>
</dbReference>
<evidence type="ECO:0000313" key="4">
    <source>
        <dbReference type="Proteomes" id="UP000618579"/>
    </source>
</evidence>
<dbReference type="Pfam" id="PF13559">
    <property type="entry name" value="DUF4129"/>
    <property type="match status" value="1"/>
</dbReference>
<keyword evidence="1" id="KW-1133">Transmembrane helix</keyword>
<dbReference type="PANTHER" id="PTHR42736">
    <property type="entry name" value="PROTEIN-GLUTAMINE GAMMA-GLUTAMYLTRANSFERASE"/>
    <property type="match status" value="1"/>
</dbReference>
<dbReference type="Proteomes" id="UP000618579">
    <property type="component" value="Unassembled WGS sequence"/>
</dbReference>
<accession>A0ABX1ZU22</accession>
<dbReference type="InterPro" id="IPR002931">
    <property type="entry name" value="Transglutaminase-like"/>
</dbReference>
<dbReference type="InterPro" id="IPR025403">
    <property type="entry name" value="TgpA-like_C"/>
</dbReference>
<dbReference type="Gene3D" id="3.10.620.30">
    <property type="match status" value="1"/>
</dbReference>
<keyword evidence="4" id="KW-1185">Reference proteome</keyword>
<dbReference type="InterPro" id="IPR038765">
    <property type="entry name" value="Papain-like_cys_pep_sf"/>
</dbReference>
<keyword evidence="1" id="KW-0812">Transmembrane</keyword>
<feature type="transmembrane region" description="Helical" evidence="1">
    <location>
        <begin position="191"/>
        <end position="214"/>
    </location>
</feature>
<dbReference type="SUPFAM" id="SSF54001">
    <property type="entry name" value="Cysteine proteinases"/>
    <property type="match status" value="1"/>
</dbReference>
<dbReference type="InterPro" id="IPR052901">
    <property type="entry name" value="Bact_TGase-like"/>
</dbReference>
<reference evidence="3 4" key="1">
    <citation type="submission" date="2019-10" db="EMBL/GenBank/DDBJ databases">
        <title>Description of Paenibacillus pedi sp. nov.</title>
        <authorList>
            <person name="Carlier A."/>
            <person name="Qi S."/>
        </authorList>
    </citation>
    <scope>NUCLEOTIDE SEQUENCE [LARGE SCALE GENOMIC DNA]</scope>
    <source>
        <strain evidence="3 4">LMG 31457</strain>
    </source>
</reference>
<feature type="transmembrane region" description="Helical" evidence="1">
    <location>
        <begin position="169"/>
        <end position="185"/>
    </location>
</feature>
<evidence type="ECO:0000259" key="2">
    <source>
        <dbReference type="SMART" id="SM00460"/>
    </source>
</evidence>
<name>A0ABX1ZU22_9BACL</name>